<organism evidence="6 7">
    <name type="scientific">Anaerococcus tetradius</name>
    <dbReference type="NCBI Taxonomy" id="33036"/>
    <lineage>
        <taxon>Bacteria</taxon>
        <taxon>Bacillati</taxon>
        <taxon>Bacillota</taxon>
        <taxon>Tissierellia</taxon>
        <taxon>Tissierellales</taxon>
        <taxon>Peptoniphilaceae</taxon>
        <taxon>Anaerococcus</taxon>
    </lineage>
</organism>
<dbReference type="InterPro" id="IPR003593">
    <property type="entry name" value="AAA+_ATPase"/>
</dbReference>
<evidence type="ECO:0000259" key="5">
    <source>
        <dbReference type="PROSITE" id="PS50893"/>
    </source>
</evidence>
<keyword evidence="2" id="KW-0813">Transport</keyword>
<feature type="domain" description="ABC transporter" evidence="5">
    <location>
        <begin position="2"/>
        <end position="211"/>
    </location>
</feature>
<accession>A0A133KCX2</accession>
<dbReference type="AlphaFoldDB" id="A0A133KCX2"/>
<dbReference type="Gene3D" id="3.40.50.300">
    <property type="entry name" value="P-loop containing nucleotide triphosphate hydrolases"/>
    <property type="match status" value="1"/>
</dbReference>
<dbReference type="PATRIC" id="fig|33036.3.peg.1484"/>
<keyword evidence="7" id="KW-1185">Reference proteome</keyword>
<dbReference type="InterPro" id="IPR017871">
    <property type="entry name" value="ABC_transporter-like_CS"/>
</dbReference>
<evidence type="ECO:0000313" key="6">
    <source>
        <dbReference type="EMBL" id="KWZ77324.1"/>
    </source>
</evidence>
<sequence>MIKVSGVNKTIKGAKILKDINLELTEGGVYGFQGRNGSGKTMLFRAMAGLITVNSGEIIVNDLKLDNKYFAEDLGLLLENPSFLKDLSGYKNLEMIASLRNIIGKERIEEILKLVGLFDAKDKDFGKYSLGMKQRLAIGQAIMEYPKILMLDEPTNAIDEEGIVVLKKIIKEEKAKGTLVLLASHEKEIIEECADEVFVMKEGAIVEHFEIKRG</sequence>
<name>A0A133KCX2_9FIRM</name>
<dbReference type="STRING" id="33036.HMPREF3200_01500"/>
<protein>
    <submittedName>
        <fullName evidence="6">Bacitracin ABC transporter, ATP-binding protein BcrA family protein</fullName>
    </submittedName>
</protein>
<dbReference type="Proteomes" id="UP000070383">
    <property type="component" value="Unassembled WGS sequence"/>
</dbReference>
<dbReference type="RefSeq" id="WP_060929702.1">
    <property type="nucleotide sequence ID" value="NZ_KQ955286.1"/>
</dbReference>
<dbReference type="GO" id="GO:0016887">
    <property type="term" value="F:ATP hydrolysis activity"/>
    <property type="evidence" value="ECO:0007669"/>
    <property type="project" value="InterPro"/>
</dbReference>
<keyword evidence="4 6" id="KW-0067">ATP-binding</keyword>
<evidence type="ECO:0000256" key="1">
    <source>
        <dbReference type="ARBA" id="ARBA00005417"/>
    </source>
</evidence>
<evidence type="ECO:0000313" key="7">
    <source>
        <dbReference type="Proteomes" id="UP000070383"/>
    </source>
</evidence>
<dbReference type="InterPro" id="IPR003439">
    <property type="entry name" value="ABC_transporter-like_ATP-bd"/>
</dbReference>
<comment type="similarity">
    <text evidence="1">Belongs to the ABC transporter superfamily.</text>
</comment>
<dbReference type="OrthoDB" id="9804819at2"/>
<dbReference type="SUPFAM" id="SSF52540">
    <property type="entry name" value="P-loop containing nucleoside triphosphate hydrolases"/>
    <property type="match status" value="1"/>
</dbReference>
<proteinExistence type="inferred from homology"/>
<reference evidence="7" key="1">
    <citation type="submission" date="2016-01" db="EMBL/GenBank/DDBJ databases">
        <authorList>
            <person name="Mitreva M."/>
            <person name="Pepin K.H."/>
            <person name="Mihindukulasuriya K.A."/>
            <person name="Fulton R."/>
            <person name="Fronick C."/>
            <person name="O'Laughlin M."/>
            <person name="Miner T."/>
            <person name="Herter B."/>
            <person name="Rosa B.A."/>
            <person name="Cordes M."/>
            <person name="Tomlinson C."/>
            <person name="Wollam A."/>
            <person name="Palsikar V.B."/>
            <person name="Mardis E.R."/>
            <person name="Wilson R.K."/>
        </authorList>
    </citation>
    <scope>NUCLEOTIDE SEQUENCE [LARGE SCALE GENOMIC DNA]</scope>
    <source>
        <strain evidence="7">MJR8151</strain>
    </source>
</reference>
<evidence type="ECO:0000256" key="2">
    <source>
        <dbReference type="ARBA" id="ARBA00022448"/>
    </source>
</evidence>
<dbReference type="InterPro" id="IPR027417">
    <property type="entry name" value="P-loop_NTPase"/>
</dbReference>
<keyword evidence="3" id="KW-0547">Nucleotide-binding</keyword>
<evidence type="ECO:0000256" key="4">
    <source>
        <dbReference type="ARBA" id="ARBA00022840"/>
    </source>
</evidence>
<dbReference type="Pfam" id="PF00005">
    <property type="entry name" value="ABC_tran"/>
    <property type="match status" value="1"/>
</dbReference>
<dbReference type="GO" id="GO:0005524">
    <property type="term" value="F:ATP binding"/>
    <property type="evidence" value="ECO:0007669"/>
    <property type="project" value="UniProtKB-KW"/>
</dbReference>
<gene>
    <name evidence="6" type="ORF">HMPREF3200_01500</name>
</gene>
<dbReference type="PROSITE" id="PS50893">
    <property type="entry name" value="ABC_TRANSPORTER_2"/>
    <property type="match status" value="1"/>
</dbReference>
<dbReference type="SMART" id="SM00382">
    <property type="entry name" value="AAA"/>
    <property type="match status" value="1"/>
</dbReference>
<evidence type="ECO:0000256" key="3">
    <source>
        <dbReference type="ARBA" id="ARBA00022741"/>
    </source>
</evidence>
<dbReference type="PANTHER" id="PTHR43335">
    <property type="entry name" value="ABC TRANSPORTER, ATP-BINDING PROTEIN"/>
    <property type="match status" value="1"/>
</dbReference>
<dbReference type="PROSITE" id="PS00211">
    <property type="entry name" value="ABC_TRANSPORTER_1"/>
    <property type="match status" value="1"/>
</dbReference>
<dbReference type="EMBL" id="LRPM01000055">
    <property type="protein sequence ID" value="KWZ77324.1"/>
    <property type="molecule type" value="Genomic_DNA"/>
</dbReference>
<comment type="caution">
    <text evidence="6">The sequence shown here is derived from an EMBL/GenBank/DDBJ whole genome shotgun (WGS) entry which is preliminary data.</text>
</comment>